<dbReference type="Gene3D" id="3.40.50.150">
    <property type="entry name" value="Vaccinia Virus protein VP39"/>
    <property type="match status" value="1"/>
</dbReference>
<dbReference type="EMBL" id="CAJNNV010032324">
    <property type="protein sequence ID" value="CAE8639622.1"/>
    <property type="molecule type" value="Genomic_DNA"/>
</dbReference>
<gene>
    <name evidence="2" type="ORF">PGLA1383_LOCUS54647</name>
</gene>
<evidence type="ECO:0008006" key="4">
    <source>
        <dbReference type="Google" id="ProtNLM"/>
    </source>
</evidence>
<dbReference type="SUPFAM" id="SSF53335">
    <property type="entry name" value="S-adenosyl-L-methionine-dependent methyltransferases"/>
    <property type="match status" value="1"/>
</dbReference>
<accession>A0A813HQD1</accession>
<protein>
    <recommendedName>
        <fullName evidence="4">SAM-dependent methyltransferase</fullName>
    </recommendedName>
</protein>
<keyword evidence="3" id="KW-1185">Reference proteome</keyword>
<proteinExistence type="inferred from homology"/>
<dbReference type="Pfam" id="PF06080">
    <property type="entry name" value="DUF938"/>
    <property type="match status" value="1"/>
</dbReference>
<dbReference type="PANTHER" id="PTHR20974">
    <property type="entry name" value="UPF0585 PROTEIN CG18661"/>
    <property type="match status" value="1"/>
</dbReference>
<dbReference type="InterPro" id="IPR029063">
    <property type="entry name" value="SAM-dependent_MTases_sf"/>
</dbReference>
<sequence length="187" mass="20387">MEVLQRILPADSVGDVLEVGSGPGQHCAAFARGFPLLRWQPSEVDERFFPSIRHHAAGLNTVLEAVVINAASSTWPVDVPANRFLAVVCINVTHISPWATTKGLVAGAGRALQRGGHLIIYGPFKINGAFTTESNERFDTSLRAQDPEWGYRDAADIDALCVASDLHLAEPYIDMPANNHVLHFIKH</sequence>
<evidence type="ECO:0000313" key="2">
    <source>
        <dbReference type="EMBL" id="CAE8639622.1"/>
    </source>
</evidence>
<dbReference type="OrthoDB" id="429718at2759"/>
<name>A0A813HQD1_POLGL</name>
<dbReference type="Proteomes" id="UP000654075">
    <property type="component" value="Unassembled WGS sequence"/>
</dbReference>
<evidence type="ECO:0000313" key="3">
    <source>
        <dbReference type="Proteomes" id="UP000654075"/>
    </source>
</evidence>
<reference evidence="2" key="1">
    <citation type="submission" date="2021-02" db="EMBL/GenBank/DDBJ databases">
        <authorList>
            <person name="Dougan E. K."/>
            <person name="Rhodes N."/>
            <person name="Thang M."/>
            <person name="Chan C."/>
        </authorList>
    </citation>
    <scope>NUCLEOTIDE SEQUENCE</scope>
</reference>
<comment type="similarity">
    <text evidence="1">Belongs to the UPF0585 family.</text>
</comment>
<evidence type="ECO:0000256" key="1">
    <source>
        <dbReference type="ARBA" id="ARBA00008308"/>
    </source>
</evidence>
<dbReference type="PANTHER" id="PTHR20974:SF0">
    <property type="entry name" value="UPF0585 PROTEIN CG18661"/>
    <property type="match status" value="1"/>
</dbReference>
<organism evidence="2 3">
    <name type="scientific">Polarella glacialis</name>
    <name type="common">Dinoflagellate</name>
    <dbReference type="NCBI Taxonomy" id="89957"/>
    <lineage>
        <taxon>Eukaryota</taxon>
        <taxon>Sar</taxon>
        <taxon>Alveolata</taxon>
        <taxon>Dinophyceae</taxon>
        <taxon>Suessiales</taxon>
        <taxon>Suessiaceae</taxon>
        <taxon>Polarella</taxon>
    </lineage>
</organism>
<dbReference type="InterPro" id="IPR010342">
    <property type="entry name" value="DUF938"/>
</dbReference>
<comment type="caution">
    <text evidence="2">The sequence shown here is derived from an EMBL/GenBank/DDBJ whole genome shotgun (WGS) entry which is preliminary data.</text>
</comment>
<dbReference type="AlphaFoldDB" id="A0A813HQD1"/>